<dbReference type="RefSeq" id="WP_076532447.1">
    <property type="nucleotide sequence ID" value="NZ_BMEH01000006.1"/>
</dbReference>
<dbReference type="STRING" id="1086013.SAMN05421774_10634"/>
<feature type="region of interest" description="Disordered" evidence="1">
    <location>
        <begin position="51"/>
        <end position="70"/>
    </location>
</feature>
<keyword evidence="4" id="KW-1185">Reference proteome</keyword>
<accession>A0A1N7PQ00</accession>
<reference evidence="3 4" key="1">
    <citation type="submission" date="2017-01" db="EMBL/GenBank/DDBJ databases">
        <authorList>
            <person name="Mah S.A."/>
            <person name="Swanson W.J."/>
            <person name="Moy G.W."/>
            <person name="Vacquier V.D."/>
        </authorList>
    </citation>
    <scope>NUCLEOTIDE SEQUENCE [LARGE SCALE GENOMIC DNA]</scope>
    <source>
        <strain evidence="3 4">DSM 26375</strain>
    </source>
</reference>
<feature type="signal peptide" evidence="2">
    <location>
        <begin position="1"/>
        <end position="20"/>
    </location>
</feature>
<evidence type="ECO:0000313" key="3">
    <source>
        <dbReference type="EMBL" id="SIT12668.1"/>
    </source>
</evidence>
<dbReference type="OrthoDB" id="7876689at2"/>
<keyword evidence="2" id="KW-0732">Signal</keyword>
<dbReference type="AlphaFoldDB" id="A0A1N7PQ00"/>
<evidence type="ECO:0000313" key="4">
    <source>
        <dbReference type="Proteomes" id="UP000186141"/>
    </source>
</evidence>
<gene>
    <name evidence="3" type="ORF">SAMN05421774_10634</name>
</gene>
<protein>
    <submittedName>
        <fullName evidence="3">Beta-barrel assembly machine subunit BamF</fullName>
    </submittedName>
</protein>
<dbReference type="Proteomes" id="UP000186141">
    <property type="component" value="Unassembled WGS sequence"/>
</dbReference>
<dbReference type="Pfam" id="PF11233">
    <property type="entry name" value="DUF3035"/>
    <property type="match status" value="1"/>
</dbReference>
<feature type="chain" id="PRO_5012546321" evidence="2">
    <location>
        <begin position="21"/>
        <end position="170"/>
    </location>
</feature>
<dbReference type="EMBL" id="FTOT01000006">
    <property type="protein sequence ID" value="SIT12668.1"/>
    <property type="molecule type" value="Genomic_DNA"/>
</dbReference>
<proteinExistence type="predicted"/>
<name>A0A1N7PQ00_9RHOB</name>
<organism evidence="3 4">
    <name type="scientific">Gemmobacter megaterium</name>
    <dbReference type="NCBI Taxonomy" id="1086013"/>
    <lineage>
        <taxon>Bacteria</taxon>
        <taxon>Pseudomonadati</taxon>
        <taxon>Pseudomonadota</taxon>
        <taxon>Alphaproteobacteria</taxon>
        <taxon>Rhodobacterales</taxon>
        <taxon>Paracoccaceae</taxon>
        <taxon>Gemmobacter</taxon>
    </lineage>
</organism>
<evidence type="ECO:0000256" key="1">
    <source>
        <dbReference type="SAM" id="MobiDB-lite"/>
    </source>
</evidence>
<sequence>MAAGKAVVLMALTTGLLLSACGGSDQKLMNLRSPHDGPDEFAILPTKPLEMPQDFSQLPPPEPGAKNLVDPAPLDDAVIALGGRPGAGGNDAALASATGRYGVSGSIREQLAAEDSEFRSRNGPRLLERLFGSSTYHRVYGDQAVASDAELERWRRAGARTPSAPPVYDR</sequence>
<dbReference type="InterPro" id="IPR021395">
    <property type="entry name" value="DUF3035"/>
</dbReference>
<evidence type="ECO:0000256" key="2">
    <source>
        <dbReference type="SAM" id="SignalP"/>
    </source>
</evidence>
<dbReference type="PROSITE" id="PS51257">
    <property type="entry name" value="PROKAR_LIPOPROTEIN"/>
    <property type="match status" value="1"/>
</dbReference>